<organism evidence="1 2">
    <name type="scientific">Chlorogloeopsis fritschii PCC 6912</name>
    <dbReference type="NCBI Taxonomy" id="211165"/>
    <lineage>
        <taxon>Bacteria</taxon>
        <taxon>Bacillati</taxon>
        <taxon>Cyanobacteriota</taxon>
        <taxon>Cyanophyceae</taxon>
        <taxon>Nostocales</taxon>
        <taxon>Chlorogloeopsidaceae</taxon>
        <taxon>Chlorogloeopsis</taxon>
    </lineage>
</organism>
<proteinExistence type="predicted"/>
<dbReference type="EMBL" id="RSCJ01000004">
    <property type="protein sequence ID" value="RUR84467.1"/>
    <property type="molecule type" value="Genomic_DNA"/>
</dbReference>
<accession>A0A3S1A320</accession>
<comment type="caution">
    <text evidence="1">The sequence shown here is derived from an EMBL/GenBank/DDBJ whole genome shotgun (WGS) entry which is preliminary data.</text>
</comment>
<protein>
    <submittedName>
        <fullName evidence="1">Uncharacterized protein</fullName>
    </submittedName>
</protein>
<evidence type="ECO:0000313" key="1">
    <source>
        <dbReference type="EMBL" id="RUR84467.1"/>
    </source>
</evidence>
<reference evidence="1 2" key="1">
    <citation type="journal article" date="2019" name="Genome Biol. Evol.">
        <title>Day and night: Metabolic profiles and evolutionary relationships of six axenic non-marine cyanobacteria.</title>
        <authorList>
            <person name="Will S.E."/>
            <person name="Henke P."/>
            <person name="Boedeker C."/>
            <person name="Huang S."/>
            <person name="Brinkmann H."/>
            <person name="Rohde M."/>
            <person name="Jarek M."/>
            <person name="Friedl T."/>
            <person name="Seufert S."/>
            <person name="Schumacher M."/>
            <person name="Overmann J."/>
            <person name="Neumann-Schaal M."/>
            <person name="Petersen J."/>
        </authorList>
    </citation>
    <scope>NUCLEOTIDE SEQUENCE [LARGE SCALE GENOMIC DNA]</scope>
    <source>
        <strain evidence="1 2">PCC 6912</strain>
    </source>
</reference>
<sequence length="67" mass="7672">MQFQIECNSKNNSQKCLICHQHFQMNAARLIVYNDQGDSYGDICPQCIARGGNWIKIQLHAFSQRGV</sequence>
<dbReference type="AlphaFoldDB" id="A0A3S1A320"/>
<keyword evidence="2" id="KW-1185">Reference proteome</keyword>
<dbReference type="Proteomes" id="UP000268857">
    <property type="component" value="Unassembled WGS sequence"/>
</dbReference>
<evidence type="ECO:0000313" key="2">
    <source>
        <dbReference type="Proteomes" id="UP000268857"/>
    </source>
</evidence>
<dbReference type="OrthoDB" id="516169at2"/>
<name>A0A3S1A320_CHLFR</name>
<gene>
    <name evidence="1" type="ORF">PCC6912_13620</name>
</gene>
<dbReference type="RefSeq" id="WP_016875388.1">
    <property type="nucleotide sequence ID" value="NZ_RSCJ01000004.1"/>
</dbReference>